<dbReference type="InterPro" id="IPR040357">
    <property type="entry name" value="Vma22/CCDC115"/>
</dbReference>
<sequence>MDLFKNIVEVKGLLDKIYLQTLELIEEDVSIKINIEKLTNEGTLNLAKTRYNQGSNTVSITQLPTDDDREFFALKTVERTSDINSNCTQFALECHAVDKDSNHIDPINWFGVLIPQSLKIAREKYEKAIELSIESANVRQKIAKNCELIRKLKRIKRQFEKIEE</sequence>
<dbReference type="OrthoDB" id="408631at2759"/>
<dbReference type="PANTHER" id="PTHR31996:SF2">
    <property type="entry name" value="COILED-COIL DOMAIN-CONTAINING PROTEIN 115"/>
    <property type="match status" value="1"/>
</dbReference>
<proteinExistence type="predicted"/>
<gene>
    <name evidence="2" type="ORF">PVAND_010560</name>
</gene>
<name>A0A9J6CHM6_POLVA</name>
<dbReference type="Proteomes" id="UP001107558">
    <property type="component" value="Chromosome 1"/>
</dbReference>
<evidence type="ECO:0000313" key="2">
    <source>
        <dbReference type="EMBL" id="KAG5681094.1"/>
    </source>
</evidence>
<dbReference type="EMBL" id="JADBJN010000001">
    <property type="protein sequence ID" value="KAG5681094.1"/>
    <property type="molecule type" value="Genomic_DNA"/>
</dbReference>
<dbReference type="GO" id="GO:0070072">
    <property type="term" value="P:vacuolar proton-transporting V-type ATPase complex assembly"/>
    <property type="evidence" value="ECO:0007669"/>
    <property type="project" value="InterPro"/>
</dbReference>
<organism evidence="2 3">
    <name type="scientific">Polypedilum vanderplanki</name>
    <name type="common">Sleeping chironomid midge</name>
    <dbReference type="NCBI Taxonomy" id="319348"/>
    <lineage>
        <taxon>Eukaryota</taxon>
        <taxon>Metazoa</taxon>
        <taxon>Ecdysozoa</taxon>
        <taxon>Arthropoda</taxon>
        <taxon>Hexapoda</taxon>
        <taxon>Insecta</taxon>
        <taxon>Pterygota</taxon>
        <taxon>Neoptera</taxon>
        <taxon>Endopterygota</taxon>
        <taxon>Diptera</taxon>
        <taxon>Nematocera</taxon>
        <taxon>Chironomoidea</taxon>
        <taxon>Chironomidae</taxon>
        <taxon>Chironominae</taxon>
        <taxon>Polypedilum</taxon>
        <taxon>Polypedilum</taxon>
    </lineage>
</organism>
<dbReference type="PANTHER" id="PTHR31996">
    <property type="entry name" value="COILED-COIL DOMAIN-CONTAINING PROTEIN 115"/>
    <property type="match status" value="1"/>
</dbReference>
<evidence type="ECO:0000313" key="3">
    <source>
        <dbReference type="Proteomes" id="UP001107558"/>
    </source>
</evidence>
<dbReference type="AlphaFoldDB" id="A0A9J6CHM6"/>
<evidence type="ECO:0000256" key="1">
    <source>
        <dbReference type="ARBA" id="ARBA00093634"/>
    </source>
</evidence>
<comment type="caution">
    <text evidence="2">The sequence shown here is derived from an EMBL/GenBank/DDBJ whole genome shotgun (WGS) entry which is preliminary data.</text>
</comment>
<accession>A0A9J6CHM6</accession>
<dbReference type="GO" id="GO:0051082">
    <property type="term" value="F:unfolded protein binding"/>
    <property type="evidence" value="ECO:0007669"/>
    <property type="project" value="TreeGrafter"/>
</dbReference>
<protein>
    <recommendedName>
        <fullName evidence="1">Vacuolar ATPase assembly protein VMA22</fullName>
    </recommendedName>
</protein>
<reference evidence="2" key="1">
    <citation type="submission" date="2021-03" db="EMBL/GenBank/DDBJ databases">
        <title>Chromosome level genome of the anhydrobiotic midge Polypedilum vanderplanki.</title>
        <authorList>
            <person name="Yoshida Y."/>
            <person name="Kikawada T."/>
            <person name="Gusev O."/>
        </authorList>
    </citation>
    <scope>NUCLEOTIDE SEQUENCE</scope>
    <source>
        <strain evidence="2">NIAS01</strain>
        <tissue evidence="2">Whole body or cell culture</tissue>
    </source>
</reference>
<keyword evidence="3" id="KW-1185">Reference proteome</keyword>